<dbReference type="AlphaFoldDB" id="A0A9D1X782"/>
<feature type="coiled-coil region" evidence="2">
    <location>
        <begin position="96"/>
        <end position="130"/>
    </location>
</feature>
<dbReference type="SUPFAM" id="SSF103088">
    <property type="entry name" value="OmpA-like"/>
    <property type="match status" value="1"/>
</dbReference>
<name>A0A9D1X782_9BACT</name>
<evidence type="ECO:0000256" key="1">
    <source>
        <dbReference type="PROSITE-ProRule" id="PRU00473"/>
    </source>
</evidence>
<dbReference type="InterPro" id="IPR036737">
    <property type="entry name" value="OmpA-like_sf"/>
</dbReference>
<keyword evidence="2" id="KW-0175">Coiled coil</keyword>
<evidence type="ECO:0000259" key="3">
    <source>
        <dbReference type="PROSITE" id="PS51123"/>
    </source>
</evidence>
<dbReference type="Pfam" id="PF00691">
    <property type="entry name" value="OmpA"/>
    <property type="match status" value="1"/>
</dbReference>
<proteinExistence type="predicted"/>
<comment type="caution">
    <text evidence="4">The sequence shown here is derived from an EMBL/GenBank/DDBJ whole genome shotgun (WGS) entry which is preliminary data.</text>
</comment>
<dbReference type="PROSITE" id="PS51123">
    <property type="entry name" value="OMPA_2"/>
    <property type="match status" value="1"/>
</dbReference>
<sequence>MRKGWMILVSASLLLAGTSCVSKKKYLEAENGRIEAEKEAKNLRERLIGCQDESDRLVNQVAALAKDTALLRRDIRNYKTMLNTNMGEQDKLNALLSEKMKELDEREQTINQLQEMIDEQTRKVQDLLNSVKEALLGFNSDELTVTEKNGKVYVAMSDKLLFQSGSATVDKRGKEALAKLADVLNKQNDIDVYIEGHTDSKPIHNARFSDNWDLSVIRATSVVRILTTDYGVNPLQIQPCGRGEYMPVADNETAEGRSKNRRTEIIMAPRLDKLIQMLQ</sequence>
<feature type="coiled-coil region" evidence="2">
    <location>
        <begin position="26"/>
        <end position="60"/>
    </location>
</feature>
<evidence type="ECO:0000313" key="4">
    <source>
        <dbReference type="EMBL" id="HIX74177.1"/>
    </source>
</evidence>
<feature type="domain" description="OmpA-like" evidence="3">
    <location>
        <begin position="149"/>
        <end position="271"/>
    </location>
</feature>
<dbReference type="CDD" id="cd07185">
    <property type="entry name" value="OmpA_C-like"/>
    <property type="match status" value="1"/>
</dbReference>
<dbReference type="Proteomes" id="UP000886740">
    <property type="component" value="Unassembled WGS sequence"/>
</dbReference>
<organism evidence="4 5">
    <name type="scientific">Candidatus Parabacteroides intestinipullorum</name>
    <dbReference type="NCBI Taxonomy" id="2838723"/>
    <lineage>
        <taxon>Bacteria</taxon>
        <taxon>Pseudomonadati</taxon>
        <taxon>Bacteroidota</taxon>
        <taxon>Bacteroidia</taxon>
        <taxon>Bacteroidales</taxon>
        <taxon>Tannerellaceae</taxon>
        <taxon>Parabacteroides</taxon>
    </lineage>
</organism>
<accession>A0A9D1X782</accession>
<dbReference type="InterPro" id="IPR050330">
    <property type="entry name" value="Bact_OuterMem_StrucFunc"/>
</dbReference>
<protein>
    <submittedName>
        <fullName evidence="4">OmpA family protein</fullName>
    </submittedName>
</protein>
<dbReference type="Gene3D" id="3.30.1330.60">
    <property type="entry name" value="OmpA-like domain"/>
    <property type="match status" value="1"/>
</dbReference>
<dbReference type="PROSITE" id="PS51257">
    <property type="entry name" value="PROKAR_LIPOPROTEIN"/>
    <property type="match status" value="1"/>
</dbReference>
<dbReference type="PANTHER" id="PTHR30329">
    <property type="entry name" value="STATOR ELEMENT OF FLAGELLAR MOTOR COMPLEX"/>
    <property type="match status" value="1"/>
</dbReference>
<reference evidence="4" key="2">
    <citation type="submission" date="2021-04" db="EMBL/GenBank/DDBJ databases">
        <authorList>
            <person name="Gilroy R."/>
        </authorList>
    </citation>
    <scope>NUCLEOTIDE SEQUENCE</scope>
    <source>
        <strain evidence="4">ChiGjej6B6-14162</strain>
    </source>
</reference>
<gene>
    <name evidence="4" type="ORF">H9977_03930</name>
</gene>
<dbReference type="InterPro" id="IPR006665">
    <property type="entry name" value="OmpA-like"/>
</dbReference>
<dbReference type="EMBL" id="DXEL01000031">
    <property type="protein sequence ID" value="HIX74177.1"/>
    <property type="molecule type" value="Genomic_DNA"/>
</dbReference>
<reference evidence="4" key="1">
    <citation type="journal article" date="2021" name="PeerJ">
        <title>Extensive microbial diversity within the chicken gut microbiome revealed by metagenomics and culture.</title>
        <authorList>
            <person name="Gilroy R."/>
            <person name="Ravi A."/>
            <person name="Getino M."/>
            <person name="Pursley I."/>
            <person name="Horton D.L."/>
            <person name="Alikhan N.F."/>
            <person name="Baker D."/>
            <person name="Gharbi K."/>
            <person name="Hall N."/>
            <person name="Watson M."/>
            <person name="Adriaenssens E.M."/>
            <person name="Foster-Nyarko E."/>
            <person name="Jarju S."/>
            <person name="Secka A."/>
            <person name="Antonio M."/>
            <person name="Oren A."/>
            <person name="Chaudhuri R.R."/>
            <person name="La Ragione R."/>
            <person name="Hildebrand F."/>
            <person name="Pallen M.J."/>
        </authorList>
    </citation>
    <scope>NUCLEOTIDE SEQUENCE</scope>
    <source>
        <strain evidence="4">ChiGjej6B6-14162</strain>
    </source>
</reference>
<dbReference type="PANTHER" id="PTHR30329:SF21">
    <property type="entry name" value="LIPOPROTEIN YIAD-RELATED"/>
    <property type="match status" value="1"/>
</dbReference>
<dbReference type="GO" id="GO:0016020">
    <property type="term" value="C:membrane"/>
    <property type="evidence" value="ECO:0007669"/>
    <property type="project" value="UniProtKB-UniRule"/>
</dbReference>
<keyword evidence="1" id="KW-0472">Membrane</keyword>
<evidence type="ECO:0000313" key="5">
    <source>
        <dbReference type="Proteomes" id="UP000886740"/>
    </source>
</evidence>
<evidence type="ECO:0000256" key="2">
    <source>
        <dbReference type="SAM" id="Coils"/>
    </source>
</evidence>